<organism evidence="4 5">
    <name type="scientific">Flavobacterium cupreum</name>
    <dbReference type="NCBI Taxonomy" id="2133766"/>
    <lineage>
        <taxon>Bacteria</taxon>
        <taxon>Pseudomonadati</taxon>
        <taxon>Bacteroidota</taxon>
        <taxon>Flavobacteriia</taxon>
        <taxon>Flavobacteriales</taxon>
        <taxon>Flavobacteriaceae</taxon>
        <taxon>Flavobacterium</taxon>
    </lineage>
</organism>
<feature type="domain" description="PNPLA" evidence="3">
    <location>
        <begin position="75"/>
        <end position="317"/>
    </location>
</feature>
<dbReference type="Gene3D" id="3.40.1090.10">
    <property type="entry name" value="Cytosolic phospholipase A2 catalytic domain"/>
    <property type="match status" value="1"/>
</dbReference>
<accession>A0A434A5J6</accession>
<reference evidence="5" key="1">
    <citation type="journal article" date="2019" name="Syst. Appl. Microbiol.">
        <title>Flavobacterium circumlabens sp. nov. and Flavobacterium cupreum sp. nov., two psychrotrophic species isolated from Antarctic environmental samples.</title>
        <authorList>
            <person name="Kralova S."/>
            <person name="Busse H.-J."/>
            <person name="Svec P."/>
            <person name="Maslanova I."/>
            <person name="Stankova E."/>
            <person name="Bartak M."/>
            <person name="Sedlacek I."/>
        </authorList>
    </citation>
    <scope>NUCLEOTIDE SEQUENCE [LARGE SCALE GENOMIC DNA]</scope>
    <source>
        <strain evidence="5">CCM 8825</strain>
    </source>
</reference>
<name>A0A434A5J6_9FLAO</name>
<dbReference type="AlphaFoldDB" id="A0A434A5J6"/>
<dbReference type="Proteomes" id="UP000288102">
    <property type="component" value="Unassembled WGS sequence"/>
</dbReference>
<evidence type="ECO:0000259" key="3">
    <source>
        <dbReference type="Pfam" id="PF01734"/>
    </source>
</evidence>
<dbReference type="EMBL" id="QWDM01000008">
    <property type="protein sequence ID" value="RUT69679.1"/>
    <property type="molecule type" value="Genomic_DNA"/>
</dbReference>
<dbReference type="InterPro" id="IPR002641">
    <property type="entry name" value="PNPLA_dom"/>
</dbReference>
<dbReference type="OrthoDB" id="9813090at2"/>
<gene>
    <name evidence="4" type="ORF">D0817_13735</name>
</gene>
<keyword evidence="1" id="KW-0443">Lipid metabolism</keyword>
<proteinExistence type="predicted"/>
<evidence type="ECO:0000256" key="2">
    <source>
        <dbReference type="SAM" id="SignalP"/>
    </source>
</evidence>
<sequence length="526" mass="59839">MWNKTSNGSVMVQKRLQIVFLFLCFATEAVAQNKINLFSEINYNSIPAVNLNEYKSVQERDKRIQNPNIALGVGISGGGSRAQFFSMGVLLGLEEIQETDSHRNFLNEIDYFSTVSGGCYSAGYYLTILKNKLQYDNCSFNEFYFSKADAYKADVNKSASLFSLLNNSRNEKGEKISMTQRLDLEVLQYDSSNPENPDKFKNQMLLSDFFIPKESRKNPELPMLVANGTAYNNGERFPFMPHIIRSLKINASLAPNKSDLPLDKNEISNGYDFPLTYAITASSAFPGVLPKTKFGIKGQDKILCVIDGGASDNMGYQTLIELLNNDTKVDNKNKKALFIDCLGQGKKEPYITDTKIRLISLLETASLYTVQTRYITFEKDVEDVLEKYKIPISNFQVIGFTTLRDYLLKLKKDQDYEELVLQLKNMDDEDSSWLQLYVDFRTKLVKNFGAESFKKDKTGEVMLSSLDQEKFKDFGASELLLLYEYAAHVQTKLKTTPEEKEMLLLSGRFAAFVKTKELKQLLTEQK</sequence>
<keyword evidence="2" id="KW-0732">Signal</keyword>
<feature type="signal peptide" evidence="2">
    <location>
        <begin position="1"/>
        <end position="31"/>
    </location>
</feature>
<evidence type="ECO:0000313" key="4">
    <source>
        <dbReference type="EMBL" id="RUT69679.1"/>
    </source>
</evidence>
<protein>
    <submittedName>
        <fullName evidence="4">Patatin-like phospholipase family protein</fullName>
    </submittedName>
</protein>
<dbReference type="GO" id="GO:0006629">
    <property type="term" value="P:lipid metabolic process"/>
    <property type="evidence" value="ECO:0007669"/>
    <property type="project" value="UniProtKB-KW"/>
</dbReference>
<keyword evidence="5" id="KW-1185">Reference proteome</keyword>
<dbReference type="InterPro" id="IPR016035">
    <property type="entry name" value="Acyl_Trfase/lysoPLipase"/>
</dbReference>
<evidence type="ECO:0000256" key="1">
    <source>
        <dbReference type="ARBA" id="ARBA00023098"/>
    </source>
</evidence>
<dbReference type="Pfam" id="PF01734">
    <property type="entry name" value="Patatin"/>
    <property type="match status" value="1"/>
</dbReference>
<evidence type="ECO:0000313" key="5">
    <source>
        <dbReference type="Proteomes" id="UP000288102"/>
    </source>
</evidence>
<feature type="chain" id="PRO_5019067224" evidence="2">
    <location>
        <begin position="32"/>
        <end position="526"/>
    </location>
</feature>
<comment type="caution">
    <text evidence="4">The sequence shown here is derived from an EMBL/GenBank/DDBJ whole genome shotgun (WGS) entry which is preliminary data.</text>
</comment>
<dbReference type="SUPFAM" id="SSF52151">
    <property type="entry name" value="FabD/lysophospholipase-like"/>
    <property type="match status" value="1"/>
</dbReference>